<feature type="domain" description="VASt" evidence="9">
    <location>
        <begin position="790"/>
        <end position="960"/>
    </location>
</feature>
<feature type="compositionally biased region" description="Basic and acidic residues" evidence="7">
    <location>
        <begin position="995"/>
        <end position="1009"/>
    </location>
</feature>
<dbReference type="GO" id="GO:0140268">
    <property type="term" value="C:endoplasmic reticulum-plasma membrane contact site"/>
    <property type="evidence" value="ECO:0007669"/>
    <property type="project" value="TreeGrafter"/>
</dbReference>
<dbReference type="Gene3D" id="2.30.29.30">
    <property type="entry name" value="Pleckstrin-homology domain (PH domain)/Phosphotyrosine-binding domain (PTB)"/>
    <property type="match status" value="1"/>
</dbReference>
<feature type="compositionally biased region" description="Basic residues" evidence="7">
    <location>
        <begin position="536"/>
        <end position="549"/>
    </location>
</feature>
<feature type="compositionally biased region" description="Low complexity" evidence="7">
    <location>
        <begin position="266"/>
        <end position="295"/>
    </location>
</feature>
<protein>
    <recommendedName>
        <fullName evidence="9">VASt domain-containing protein</fullName>
    </recommendedName>
</protein>
<dbReference type="InterPro" id="IPR031968">
    <property type="entry name" value="VASt"/>
</dbReference>
<dbReference type="GO" id="GO:0032541">
    <property type="term" value="C:cortical endoplasmic reticulum"/>
    <property type="evidence" value="ECO:0007669"/>
    <property type="project" value="TreeGrafter"/>
</dbReference>
<comment type="similarity">
    <text evidence="2">Belongs to the YSP2 family.</text>
</comment>
<feature type="compositionally biased region" description="Polar residues" evidence="7">
    <location>
        <begin position="217"/>
        <end position="234"/>
    </location>
</feature>
<feature type="region of interest" description="Disordered" evidence="7">
    <location>
        <begin position="974"/>
        <end position="1009"/>
    </location>
</feature>
<dbReference type="Pfam" id="PF02893">
    <property type="entry name" value="GRAM"/>
    <property type="match status" value="1"/>
</dbReference>
<feature type="compositionally biased region" description="Low complexity" evidence="7">
    <location>
        <begin position="415"/>
        <end position="424"/>
    </location>
</feature>
<dbReference type="GO" id="GO:0032934">
    <property type="term" value="F:sterol binding"/>
    <property type="evidence" value="ECO:0007669"/>
    <property type="project" value="TreeGrafter"/>
</dbReference>
<evidence type="ECO:0000256" key="6">
    <source>
        <dbReference type="SAM" id="Coils"/>
    </source>
</evidence>
<dbReference type="PANTHER" id="PTHR23319:SF4">
    <property type="entry name" value="GRAM DOMAIN CONTAINING 1B, ISOFORM E"/>
    <property type="match status" value="1"/>
</dbReference>
<dbReference type="InParanoid" id="A0A409VIF3"/>
<feature type="compositionally biased region" description="Low complexity" evidence="7">
    <location>
        <begin position="563"/>
        <end position="586"/>
    </location>
</feature>
<evidence type="ECO:0000256" key="2">
    <source>
        <dbReference type="ARBA" id="ARBA00006582"/>
    </source>
</evidence>
<reference evidence="10 11" key="1">
    <citation type="journal article" date="2018" name="Evol. Lett.">
        <title>Horizontal gene cluster transfer increased hallucinogenic mushroom diversity.</title>
        <authorList>
            <person name="Reynolds H.T."/>
            <person name="Vijayakumar V."/>
            <person name="Gluck-Thaler E."/>
            <person name="Korotkin H.B."/>
            <person name="Matheny P.B."/>
            <person name="Slot J.C."/>
        </authorList>
    </citation>
    <scope>NUCLEOTIDE SEQUENCE [LARGE SCALE GENOMIC DNA]</scope>
    <source>
        <strain evidence="10 11">2629</strain>
    </source>
</reference>
<dbReference type="STRING" id="181874.A0A409VIF3"/>
<feature type="transmembrane region" description="Helical" evidence="8">
    <location>
        <begin position="1056"/>
        <end position="1075"/>
    </location>
</feature>
<feature type="compositionally biased region" description="Pro residues" evidence="7">
    <location>
        <begin position="182"/>
        <end position="193"/>
    </location>
</feature>
<evidence type="ECO:0000256" key="4">
    <source>
        <dbReference type="ARBA" id="ARBA00022989"/>
    </source>
</evidence>
<feature type="compositionally biased region" description="Low complexity" evidence="7">
    <location>
        <begin position="194"/>
        <end position="203"/>
    </location>
</feature>
<dbReference type="GO" id="GO:0005886">
    <property type="term" value="C:plasma membrane"/>
    <property type="evidence" value="ECO:0007669"/>
    <property type="project" value="TreeGrafter"/>
</dbReference>
<feature type="compositionally biased region" description="Polar residues" evidence="7">
    <location>
        <begin position="553"/>
        <end position="562"/>
    </location>
</feature>
<evidence type="ECO:0000256" key="7">
    <source>
        <dbReference type="SAM" id="MobiDB-lite"/>
    </source>
</evidence>
<dbReference type="EMBL" id="NHTK01006052">
    <property type="protein sequence ID" value="PPQ66054.1"/>
    <property type="molecule type" value="Genomic_DNA"/>
</dbReference>
<feature type="region of interest" description="Disordered" evidence="7">
    <location>
        <begin position="1"/>
        <end position="376"/>
    </location>
</feature>
<feature type="compositionally biased region" description="Gly residues" evidence="7">
    <location>
        <begin position="738"/>
        <end position="761"/>
    </location>
</feature>
<dbReference type="GO" id="GO:0032366">
    <property type="term" value="P:intracellular sterol transport"/>
    <property type="evidence" value="ECO:0007669"/>
    <property type="project" value="TreeGrafter"/>
</dbReference>
<evidence type="ECO:0000256" key="1">
    <source>
        <dbReference type="ARBA" id="ARBA00004167"/>
    </source>
</evidence>
<feature type="compositionally biased region" description="Low complexity" evidence="7">
    <location>
        <begin position="974"/>
        <end position="987"/>
    </location>
</feature>
<gene>
    <name evidence="10" type="ORF">CVT24_000236</name>
</gene>
<evidence type="ECO:0000259" key="9">
    <source>
        <dbReference type="PROSITE" id="PS51778"/>
    </source>
</evidence>
<evidence type="ECO:0000256" key="5">
    <source>
        <dbReference type="ARBA" id="ARBA00023136"/>
    </source>
</evidence>
<dbReference type="PROSITE" id="PS51778">
    <property type="entry name" value="VAST"/>
    <property type="match status" value="1"/>
</dbReference>
<dbReference type="GO" id="GO:0005789">
    <property type="term" value="C:endoplasmic reticulum membrane"/>
    <property type="evidence" value="ECO:0007669"/>
    <property type="project" value="TreeGrafter"/>
</dbReference>
<dbReference type="Pfam" id="PF16016">
    <property type="entry name" value="VASt"/>
    <property type="match status" value="1"/>
</dbReference>
<sequence>MAPSFIQKLVKATTSSNNGRERGNSDASPRQSTTTRSRSQSASTSNANSISSTSNVVSAPNSPASNASSTRRFTGDNRIPSIMTFMSPDDQTGSLKPRQSIDSVDTGHSSHPNVTIVPPSPMVNNADLDDSDEEDSPFVQQVHTRTTTAGSSSTPAQPSSADNNNTRGAPNTTPDDDGVTPTPTPIAPQPPLPSTTSPTSALSNMASLVPGMYGLRNKSSNRSMTSFNNESNSAKKSRPADITVSTTSINGTANHPRAATSPPDVSGSSAASRSNTTGSTTSSGTNGTTSTGATSVGAPPGNDEPNSGGVTKHPIVESPTSDKFPHPPPPIPTMSPTSPPTRSQTISGLLRTDTSATVSGNGEKKGWRKASTQRKPTGLASAIAASGLAMANTTMSAAVQKQHEAIVPSPAAVATSMSGGSSNTSGGGPGGNTGDVYIHQGKHSKSRSAELSPRTPKSRKSSIGSSGAPNKHLSPKKGGDGGIKRSRRTSQSAMSDNASEYYAPNGSVIGVGNVEGGEYYTRLDLDLSDEEEVSTRRRRSSKSNSRRRGTAGSGTLSVGASNVGSRSGSGSEFSGSEDLSGSGSEESGSEDEVSFGEEDIPVTGFAVASNKRNADFHELFPGVPEGDYLIEDYGCALQREILIQGRIYISENHICFHANIFGWITDLSIPIYEITSLEKKMTAFVIPNAIQITTRQAKYTFASFLSRDTTYDVIYNIWRLARPDENTISKRGIAAGNGGVGGGGGPGDGGGTPGGGDGGEGPANNSSVPAGAKSVAHGPTRCACDKDKLHYSETALDTVIPGTPEKIYNLMFASGFMKEFMAGPQKLMDIQMSDWQPMPPDNMLARNMSYIKPLNGSLGPKQTKCEIKDQTTFCDFDKYVSMLTTTRTPEVPSGGVFSVKTRTCIMWENAVSSRVIVTTQVEWTGRSFIKGIIERSAIDGQKTYHSELERAMRHYISQHQSEFLPEGVAVEPEAEVTAAGEAAGGDATSANAPGDGEKKLGSSDEEFKRRERERNTRALQWAWDTFDGAYQVALRSTKGAVELVRDAWDQSSSTTILWFVIVILVLSNLWTLFWARGGGRAREVEMNRRIEAKRAEEREKWVQSIVTALWEELATGKREGPIPVAGGGSVGSVGGGAQDVLHHARQIDPIDLLQPEPAFDPNEPVSTTADAVVQLKHWREEVIQLQRTLDSLERKVKVIREGLHKLDVPLD</sequence>
<dbReference type="OrthoDB" id="2162691at2759"/>
<dbReference type="AlphaFoldDB" id="A0A409VIF3"/>
<accession>A0A409VIF3</accession>
<feature type="region of interest" description="Disordered" evidence="7">
    <location>
        <begin position="410"/>
        <end position="510"/>
    </location>
</feature>
<keyword evidence="6" id="KW-0175">Coiled coil</keyword>
<proteinExistence type="inferred from homology"/>
<dbReference type="SMART" id="SM00568">
    <property type="entry name" value="GRAM"/>
    <property type="match status" value="1"/>
</dbReference>
<organism evidence="10 11">
    <name type="scientific">Panaeolus cyanescens</name>
    <dbReference type="NCBI Taxonomy" id="181874"/>
    <lineage>
        <taxon>Eukaryota</taxon>
        <taxon>Fungi</taxon>
        <taxon>Dikarya</taxon>
        <taxon>Basidiomycota</taxon>
        <taxon>Agaricomycotina</taxon>
        <taxon>Agaricomycetes</taxon>
        <taxon>Agaricomycetidae</taxon>
        <taxon>Agaricales</taxon>
        <taxon>Agaricineae</taxon>
        <taxon>Galeropsidaceae</taxon>
        <taxon>Panaeolus</taxon>
    </lineage>
</organism>
<evidence type="ECO:0000313" key="10">
    <source>
        <dbReference type="EMBL" id="PPQ66054.1"/>
    </source>
</evidence>
<dbReference type="Proteomes" id="UP000284842">
    <property type="component" value="Unassembled WGS sequence"/>
</dbReference>
<dbReference type="InterPro" id="IPR011993">
    <property type="entry name" value="PH-like_dom_sf"/>
</dbReference>
<comment type="subcellular location">
    <subcellularLocation>
        <location evidence="1">Membrane</location>
        <topology evidence="1">Single-pass membrane protein</topology>
    </subcellularLocation>
</comment>
<evidence type="ECO:0000313" key="11">
    <source>
        <dbReference type="Proteomes" id="UP000284842"/>
    </source>
</evidence>
<dbReference type="GO" id="GO:0005739">
    <property type="term" value="C:mitochondrion"/>
    <property type="evidence" value="ECO:0007669"/>
    <property type="project" value="TreeGrafter"/>
</dbReference>
<comment type="caution">
    <text evidence="10">The sequence shown here is derived from an EMBL/GenBank/DDBJ whole genome shotgun (WGS) entry which is preliminary data.</text>
</comment>
<feature type="compositionally biased region" description="Low complexity" evidence="7">
    <location>
        <begin position="28"/>
        <end position="69"/>
    </location>
</feature>
<evidence type="ECO:0000256" key="8">
    <source>
        <dbReference type="SAM" id="Phobius"/>
    </source>
</evidence>
<feature type="compositionally biased region" description="Acidic residues" evidence="7">
    <location>
        <begin position="127"/>
        <end position="136"/>
    </location>
</feature>
<dbReference type="GO" id="GO:0120015">
    <property type="term" value="F:sterol transfer activity"/>
    <property type="evidence" value="ECO:0007669"/>
    <property type="project" value="TreeGrafter"/>
</dbReference>
<name>A0A409VIF3_9AGAR</name>
<keyword evidence="4 8" id="KW-1133">Transmembrane helix</keyword>
<feature type="compositionally biased region" description="Pro residues" evidence="7">
    <location>
        <begin position="326"/>
        <end position="339"/>
    </location>
</feature>
<dbReference type="PANTHER" id="PTHR23319">
    <property type="entry name" value="GRAM DOMAIN CONTAINING 1B, ISOFORM E"/>
    <property type="match status" value="1"/>
</dbReference>
<evidence type="ECO:0000256" key="3">
    <source>
        <dbReference type="ARBA" id="ARBA00022692"/>
    </source>
</evidence>
<dbReference type="CDD" id="cd13220">
    <property type="entry name" value="PH-GRAM_GRAMDC"/>
    <property type="match status" value="1"/>
</dbReference>
<feature type="compositionally biased region" description="Polar residues" evidence="7">
    <location>
        <begin position="100"/>
        <end position="113"/>
    </location>
</feature>
<feature type="coiled-coil region" evidence="6">
    <location>
        <begin position="1175"/>
        <end position="1202"/>
    </location>
</feature>
<keyword evidence="3 8" id="KW-0812">Transmembrane</keyword>
<dbReference type="InterPro" id="IPR051482">
    <property type="entry name" value="Cholesterol_transport"/>
</dbReference>
<keyword evidence="5 8" id="KW-0472">Membrane</keyword>
<feature type="compositionally biased region" description="Polar residues" evidence="7">
    <location>
        <begin position="489"/>
        <end position="498"/>
    </location>
</feature>
<feature type="region of interest" description="Disordered" evidence="7">
    <location>
        <begin position="528"/>
        <end position="595"/>
    </location>
</feature>
<feature type="compositionally biased region" description="Polar residues" evidence="7">
    <location>
        <begin position="138"/>
        <end position="169"/>
    </location>
</feature>
<keyword evidence="11" id="KW-1185">Reference proteome</keyword>
<dbReference type="InterPro" id="IPR004182">
    <property type="entry name" value="GRAM"/>
</dbReference>
<feature type="compositionally biased region" description="Polar residues" evidence="7">
    <location>
        <begin position="243"/>
        <end position="253"/>
    </location>
</feature>
<feature type="region of interest" description="Disordered" evidence="7">
    <location>
        <begin position="738"/>
        <end position="774"/>
    </location>
</feature>